<dbReference type="InterPro" id="IPR001375">
    <property type="entry name" value="Peptidase_S9_cat"/>
</dbReference>
<evidence type="ECO:0000256" key="8">
    <source>
        <dbReference type="SAM" id="MobiDB-lite"/>
    </source>
</evidence>
<dbReference type="Pfam" id="PF19283">
    <property type="entry name" value="APEH_N"/>
    <property type="match status" value="1"/>
</dbReference>
<dbReference type="Gene3D" id="3.40.50.1820">
    <property type="entry name" value="alpha/beta hydrolase"/>
    <property type="match status" value="1"/>
</dbReference>
<evidence type="ECO:0000256" key="5">
    <source>
        <dbReference type="ARBA" id="ARBA00012917"/>
    </source>
</evidence>
<dbReference type="OrthoDB" id="416344at2759"/>
<keyword evidence="12" id="KW-1185">Reference proteome</keyword>
<keyword evidence="6" id="KW-0963">Cytoplasm</keyword>
<dbReference type="AlphaFoldDB" id="F0VQD4"/>
<proteinExistence type="inferred from homology"/>
<dbReference type="GO" id="GO:0008242">
    <property type="term" value="F:omega peptidase activity"/>
    <property type="evidence" value="ECO:0007669"/>
    <property type="project" value="UniProtKB-EC"/>
</dbReference>
<organism evidence="11 12">
    <name type="scientific">Neospora caninum (strain Liverpool)</name>
    <dbReference type="NCBI Taxonomy" id="572307"/>
    <lineage>
        <taxon>Eukaryota</taxon>
        <taxon>Sar</taxon>
        <taxon>Alveolata</taxon>
        <taxon>Apicomplexa</taxon>
        <taxon>Conoidasida</taxon>
        <taxon>Coccidia</taxon>
        <taxon>Eucoccidiorida</taxon>
        <taxon>Eimeriorina</taxon>
        <taxon>Sarcocystidae</taxon>
        <taxon>Neospora</taxon>
    </lineage>
</organism>
<comment type="subunit">
    <text evidence="4">Homotetramer.</text>
</comment>
<evidence type="ECO:0000256" key="3">
    <source>
        <dbReference type="ARBA" id="ARBA00010040"/>
    </source>
</evidence>
<keyword evidence="7" id="KW-0378">Hydrolase</keyword>
<feature type="domain" description="Peptidase S9 prolyl oligopeptidase catalytic" evidence="9">
    <location>
        <begin position="661"/>
        <end position="873"/>
    </location>
</feature>
<dbReference type="RefSeq" id="XP_003885957.1">
    <property type="nucleotide sequence ID" value="XM_003885908.1"/>
</dbReference>
<dbReference type="eggNOG" id="KOG2100">
    <property type="taxonomic scope" value="Eukaryota"/>
</dbReference>
<accession>F0VQD4</accession>
<evidence type="ECO:0000313" key="11">
    <source>
        <dbReference type="EMBL" id="CBZ55931.1"/>
    </source>
</evidence>
<dbReference type="GO" id="GO:0004252">
    <property type="term" value="F:serine-type endopeptidase activity"/>
    <property type="evidence" value="ECO:0007669"/>
    <property type="project" value="TreeGrafter"/>
</dbReference>
<dbReference type="PANTHER" id="PTHR42776">
    <property type="entry name" value="SERINE PEPTIDASE S9 FAMILY MEMBER"/>
    <property type="match status" value="1"/>
</dbReference>
<comment type="similarity">
    <text evidence="3">Belongs to the peptidase S9C family.</text>
</comment>
<dbReference type="GO" id="GO:0005737">
    <property type="term" value="C:cytoplasm"/>
    <property type="evidence" value="ECO:0007669"/>
    <property type="project" value="UniProtKB-SubCell"/>
</dbReference>
<evidence type="ECO:0000256" key="7">
    <source>
        <dbReference type="ARBA" id="ARBA00022801"/>
    </source>
</evidence>
<comment type="subcellular location">
    <subcellularLocation>
        <location evidence="2">Cytoplasm</location>
    </subcellularLocation>
</comment>
<feature type="compositionally biased region" description="Low complexity" evidence="8">
    <location>
        <begin position="187"/>
        <end position="199"/>
    </location>
</feature>
<dbReference type="SUPFAM" id="SSF53474">
    <property type="entry name" value="alpha/beta-Hydrolases"/>
    <property type="match status" value="1"/>
</dbReference>
<sequence>MHCTMGGSGCPQPAAGDQTKRLREAFSVCSESVIQCLSARIAATKSSDPSQDAIVVLGQQKVLNERRVVGMTARVPNCDLLTAWPLGLPSALTVLSPSAHFFASVVEATPPNAKKKPRPSFPQASAADYRIELFGRGPVHTGPVVTVSAPRDTKPWNSSVGGGVFCPEREELFVYVAEASKRDDNDASSGSTSDGTGETSDGDSLDTYEFKTHWGEQLVGHRRGRLVLTDFKRRTAQLLKPPKKETACGQPRFLSDGSGVVCSNWELDPYCLGLIYCMNRASKVLLAQLPSSTSEEGKAGEKADEETKESTVECEWIQISGDEDFAAWSPTVLHTRDGSDPNTQRIAFLCLEKDKVCPASVCARFPLSTRIPAGLEGGEAGKTDRVFHLSCEEPSVRRRMALQRTSRVPSLLAFQPETLPHMCAPRIKAVTLRRKNACSSWEVVERQTLAQAVSVPPQSESLFSRQSVPYTGIYTDRLGPWVHNDFLFLNTFVGARRTVVVVDAHGGGCVGELCLEEEALRAKPCAASKVEASCPPGSILLHDVTSDWLLLESSSARHIPRLMLAKLLLSPSGAQSPQSGRGFHIRVAGSVSLGGPSDPQRLLPWSPFARLTTHLERLEVRYLSDNRHILLRWKESPRRDGKRALAVVLHGGPHSVWANIFSAEAVYLTFLGFDVLAVNYRGSLGFGQAELLSLLGNVGRQDVDDVKQAVTDFIDSDPEAYSPARAVVVGGSHGGFLTCHLIGQFPDMFAAASTRNPVTNLASMVVESDIPDWCAAEALRERLNPSFVLSETDVVALYKASPVAYARHVKTPLLLGIGGADLRVPACQGIAFHKMLLGQGSPTRLLFYPEEDHRIDRPSCSEDYWVNTALWFAGYTGTLEALKEDVLPAAPH</sequence>
<reference evidence="12" key="1">
    <citation type="journal article" date="2012" name="PLoS Pathog.">
        <title>Comparative genomics of the apicomplexan parasites Toxoplasma gondii and Neospora caninum: Coccidia differing in host range and transmission strategy.</title>
        <authorList>
            <person name="Reid A.J."/>
            <person name="Vermont S.J."/>
            <person name="Cotton J.A."/>
            <person name="Harris D."/>
            <person name="Hill-Cawthorne G.A."/>
            <person name="Konen-Waisman S."/>
            <person name="Latham S.M."/>
            <person name="Mourier T."/>
            <person name="Norton R."/>
            <person name="Quail M.A."/>
            <person name="Sanders M."/>
            <person name="Shanmugam D."/>
            <person name="Sohal A."/>
            <person name="Wasmuth J.D."/>
            <person name="Brunk B."/>
            <person name="Grigg M.E."/>
            <person name="Howard J.C."/>
            <person name="Parkinson J."/>
            <person name="Roos D.S."/>
            <person name="Trees A.J."/>
            <person name="Berriman M."/>
            <person name="Pain A."/>
            <person name="Wastling J.M."/>
        </authorList>
    </citation>
    <scope>NUCLEOTIDE SEQUENCE [LARGE SCALE GENOMIC DNA]</scope>
    <source>
        <strain evidence="12">Liverpool</strain>
    </source>
</reference>
<name>F0VQD4_NEOCL</name>
<dbReference type="PANTHER" id="PTHR42776:SF4">
    <property type="entry name" value="ACYLAMINO-ACID-RELEASING ENZYME"/>
    <property type="match status" value="1"/>
</dbReference>
<evidence type="ECO:0000256" key="1">
    <source>
        <dbReference type="ARBA" id="ARBA00000721"/>
    </source>
</evidence>
<comment type="catalytic activity">
    <reaction evidence="1">
        <text>Cleavage of an N-acetyl or N-formyl amino acid from the N-terminus of a polypeptide.</text>
        <dbReference type="EC" id="3.4.19.1"/>
    </reaction>
</comment>
<dbReference type="InParanoid" id="F0VQD4"/>
<dbReference type="Proteomes" id="UP000007494">
    <property type="component" value="Chromosome XII"/>
</dbReference>
<feature type="domain" description="Acylamino-acid-releasing enzyme N-terminal" evidence="10">
    <location>
        <begin position="167"/>
        <end position="308"/>
    </location>
</feature>
<dbReference type="Pfam" id="PF00326">
    <property type="entry name" value="Peptidase_S9"/>
    <property type="match status" value="1"/>
</dbReference>
<evidence type="ECO:0000256" key="6">
    <source>
        <dbReference type="ARBA" id="ARBA00022490"/>
    </source>
</evidence>
<dbReference type="InterPro" id="IPR045550">
    <property type="entry name" value="AARE_N"/>
</dbReference>
<evidence type="ECO:0000259" key="10">
    <source>
        <dbReference type="Pfam" id="PF19283"/>
    </source>
</evidence>
<evidence type="ECO:0000256" key="2">
    <source>
        <dbReference type="ARBA" id="ARBA00004496"/>
    </source>
</evidence>
<dbReference type="EMBL" id="FR823393">
    <property type="protein sequence ID" value="CBZ55931.1"/>
    <property type="molecule type" value="Genomic_DNA"/>
</dbReference>
<dbReference type="EC" id="3.4.19.1" evidence="5"/>
<dbReference type="VEuPathDB" id="ToxoDB:NCLIV_063570"/>
<evidence type="ECO:0000313" key="12">
    <source>
        <dbReference type="Proteomes" id="UP000007494"/>
    </source>
</evidence>
<dbReference type="InterPro" id="IPR029058">
    <property type="entry name" value="AB_hydrolase_fold"/>
</dbReference>
<dbReference type="GeneID" id="13445154"/>
<protein>
    <recommendedName>
        <fullName evidence="5">acylaminoacyl-peptidase</fullName>
        <ecNumber evidence="5">3.4.19.1</ecNumber>
    </recommendedName>
</protein>
<dbReference type="GO" id="GO:0006508">
    <property type="term" value="P:proteolysis"/>
    <property type="evidence" value="ECO:0007669"/>
    <property type="project" value="InterPro"/>
</dbReference>
<evidence type="ECO:0000259" key="9">
    <source>
        <dbReference type="Pfam" id="PF00326"/>
    </source>
</evidence>
<evidence type="ECO:0000256" key="4">
    <source>
        <dbReference type="ARBA" id="ARBA00011881"/>
    </source>
</evidence>
<dbReference type="OMA" id="PHSCASC"/>
<feature type="region of interest" description="Disordered" evidence="8">
    <location>
        <begin position="183"/>
        <end position="205"/>
    </location>
</feature>
<gene>
    <name evidence="11" type="ORF">NCLIV_063570</name>
</gene>